<dbReference type="OrthoDB" id="5428737at2759"/>
<evidence type="ECO:0000313" key="5">
    <source>
        <dbReference type="Proteomes" id="UP000076744"/>
    </source>
</evidence>
<dbReference type="Pfam" id="PF08508">
    <property type="entry name" value="DUF1746"/>
    <property type="match status" value="1"/>
</dbReference>
<feature type="region of interest" description="Disordered" evidence="1">
    <location>
        <begin position="1"/>
        <end position="60"/>
    </location>
</feature>
<dbReference type="GO" id="GO:0005783">
    <property type="term" value="C:endoplasmic reticulum"/>
    <property type="evidence" value="ECO:0007669"/>
    <property type="project" value="TreeGrafter"/>
</dbReference>
<dbReference type="GO" id="GO:0032933">
    <property type="term" value="P:SREBP signaling pathway"/>
    <property type="evidence" value="ECO:0007669"/>
    <property type="project" value="InterPro"/>
</dbReference>
<proteinExistence type="predicted"/>
<feature type="compositionally biased region" description="Basic residues" evidence="1">
    <location>
        <begin position="50"/>
        <end position="60"/>
    </location>
</feature>
<name>A0A168DZV8_CORFA</name>
<evidence type="ECO:0000256" key="1">
    <source>
        <dbReference type="SAM" id="MobiDB-lite"/>
    </source>
</evidence>
<feature type="compositionally biased region" description="Polar residues" evidence="1">
    <location>
        <begin position="282"/>
        <end position="296"/>
    </location>
</feature>
<protein>
    <recommendedName>
        <fullName evidence="3">DUF1746 domain-containing protein</fullName>
    </recommendedName>
</protein>
<keyword evidence="2" id="KW-0812">Transmembrane</keyword>
<sequence>MNDDASLSSSAQDELWDDDDVGTSALAQSQTDAEPAQQSEPRAQSAPQQRRPHSKKDMKKHCPGLKKKLAFLTHLLKTLDLVVFAELSALYYMECSMFRFLLRAFGQHFHLSPKDEAFPVVMPASRVQLVFVMTPNIICILLHLFTSLPVGRDDQRGYQHGGLVIDFIGQKPSTSRAYYVLADILILVLQCVMLTIHAEREQMRVTLKTFRPLAADLAQQAAAGRTLRELDEEERGVSAMLDEEAGDEAVDVEMRLLDQGADSATEEAGPSNSNRADDTDSTTHLSNVMDSGNGPRTEQFYLH</sequence>
<feature type="compositionally biased region" description="Polar residues" evidence="1">
    <location>
        <begin position="25"/>
        <end position="48"/>
    </location>
</feature>
<keyword evidence="5" id="KW-1185">Reference proteome</keyword>
<dbReference type="GO" id="GO:0044695">
    <property type="term" value="C:Dsc E3 ubiquitin ligase complex"/>
    <property type="evidence" value="ECO:0007669"/>
    <property type="project" value="InterPro"/>
</dbReference>
<feature type="region of interest" description="Disordered" evidence="1">
    <location>
        <begin position="261"/>
        <end position="303"/>
    </location>
</feature>
<dbReference type="PANTHER" id="PTHR39405:SF1">
    <property type="entry name" value="DSC E3 UBIQUITIN LIGASE COMPLEX SUBUNIT 4"/>
    <property type="match status" value="1"/>
</dbReference>
<comment type="caution">
    <text evidence="4">The sequence shown here is derived from an EMBL/GenBank/DDBJ whole genome shotgun (WGS) entry which is preliminary data.</text>
</comment>
<feature type="compositionally biased region" description="Polar residues" evidence="1">
    <location>
        <begin position="1"/>
        <end position="12"/>
    </location>
</feature>
<evidence type="ECO:0000313" key="4">
    <source>
        <dbReference type="EMBL" id="OAA73203.1"/>
    </source>
</evidence>
<dbReference type="InterPro" id="IPR013715">
    <property type="entry name" value="DUF1746"/>
</dbReference>
<dbReference type="AlphaFoldDB" id="A0A168DZV8"/>
<feature type="transmembrane region" description="Helical" evidence="2">
    <location>
        <begin position="177"/>
        <end position="198"/>
    </location>
</feature>
<dbReference type="GeneID" id="30016396"/>
<evidence type="ECO:0000256" key="2">
    <source>
        <dbReference type="SAM" id="Phobius"/>
    </source>
</evidence>
<accession>A0A168DZV8</accession>
<evidence type="ECO:0000259" key="3">
    <source>
        <dbReference type="Pfam" id="PF08508"/>
    </source>
</evidence>
<gene>
    <name evidence="4" type="ORF">ISF_00104</name>
</gene>
<dbReference type="InterPro" id="IPR038967">
    <property type="entry name" value="Dsc4-like"/>
</dbReference>
<dbReference type="RefSeq" id="XP_018708161.1">
    <property type="nucleotide sequence ID" value="XM_018843711.1"/>
</dbReference>
<dbReference type="Proteomes" id="UP000076744">
    <property type="component" value="Unassembled WGS sequence"/>
</dbReference>
<dbReference type="EMBL" id="AZHB01000001">
    <property type="protein sequence ID" value="OAA73203.1"/>
    <property type="molecule type" value="Genomic_DNA"/>
</dbReference>
<reference evidence="4 5" key="1">
    <citation type="journal article" date="2016" name="Genome Biol. Evol.">
        <title>Divergent and convergent evolution of fungal pathogenicity.</title>
        <authorList>
            <person name="Shang Y."/>
            <person name="Xiao G."/>
            <person name="Zheng P."/>
            <person name="Cen K."/>
            <person name="Zhan S."/>
            <person name="Wang C."/>
        </authorList>
    </citation>
    <scope>NUCLEOTIDE SEQUENCE [LARGE SCALE GENOMIC DNA]</scope>
    <source>
        <strain evidence="4 5">ARSEF 2679</strain>
    </source>
</reference>
<organism evidence="4 5">
    <name type="scientific">Cordyceps fumosorosea (strain ARSEF 2679)</name>
    <name type="common">Isaria fumosorosea</name>
    <dbReference type="NCBI Taxonomy" id="1081104"/>
    <lineage>
        <taxon>Eukaryota</taxon>
        <taxon>Fungi</taxon>
        <taxon>Dikarya</taxon>
        <taxon>Ascomycota</taxon>
        <taxon>Pezizomycotina</taxon>
        <taxon>Sordariomycetes</taxon>
        <taxon>Hypocreomycetidae</taxon>
        <taxon>Hypocreales</taxon>
        <taxon>Cordycipitaceae</taxon>
        <taxon>Cordyceps</taxon>
    </lineage>
</organism>
<feature type="domain" description="DUF1746" evidence="3">
    <location>
        <begin position="79"/>
        <end position="193"/>
    </location>
</feature>
<feature type="transmembrane region" description="Helical" evidence="2">
    <location>
        <begin position="127"/>
        <end position="146"/>
    </location>
</feature>
<keyword evidence="2" id="KW-1133">Transmembrane helix</keyword>
<dbReference type="PANTHER" id="PTHR39405">
    <property type="entry name" value="DSC E3 UBIQUITIN LIGASE COMPLEX SUBUNIT 4"/>
    <property type="match status" value="1"/>
</dbReference>
<keyword evidence="2" id="KW-0472">Membrane</keyword>